<evidence type="ECO:0000256" key="1">
    <source>
        <dbReference type="SAM" id="MobiDB-lite"/>
    </source>
</evidence>
<sequence length="571" mass="63461">MFLKHAVLLSFALVLESALAQYVHHSRLAYIYYKRDQSDMQKCAWLHDADLARRHAGTARRLLNATLRKLTSEHTSFVAEVSKAGAAGHHPGVVQALEKAKKIYWEITEQTKNGMRAASDISTETYSWWLQAVDEWKSVSRRNDCSLAYTSKSNHFNTVRNDLEETMRLIIKVGKEEKAPHFDAYIAKISASMESLKKAAGDIDRLTKEVENAYAATKEAITVAEKEKGVLDEKVVVACEMEKKLNIMKDTFTALTNVTKHVIKVEAGLAKLAKELRVRAKDAGVDGIDMTDTKHARGVASGVKADVSSTLQNIVAAEHDAQQKFHELLADGMRNDKKLRCTGSDRVERAVLLRMVADERKHHLDDFDEWRSATNVMWQAVTNVPNSLRTSCEKWGGADCEKFLARTNSVMESARQSRVSVETRLENVIKVLLKVEAEVKMLMARLAAKRRGDTNIADIPSVQKKHERDDGETDDAAEDNNAVFVADYEIADSDRLDLERAMMGVVSSEGEEEEGEQAELGHGSVSAMKSAKNSVTITVAVAVPVVVVIIGAATWFVLSRRNQVAKNVPLD</sequence>
<reference evidence="4 5" key="1">
    <citation type="journal article" date="2012" name="Proc. Natl. Acad. Sci. U.S.A.">
        <title>Antigenic diversity is generated by distinct evolutionary mechanisms in African trypanosome species.</title>
        <authorList>
            <person name="Jackson A.P."/>
            <person name="Berry A."/>
            <person name="Aslett M."/>
            <person name="Allison H.C."/>
            <person name="Burton P."/>
            <person name="Vavrova-Anderson J."/>
            <person name="Brown R."/>
            <person name="Browne H."/>
            <person name="Corton N."/>
            <person name="Hauser H."/>
            <person name="Gamble J."/>
            <person name="Gilderthorp R."/>
            <person name="Marcello L."/>
            <person name="McQuillan J."/>
            <person name="Otto T.D."/>
            <person name="Quail M.A."/>
            <person name="Sanders M.J."/>
            <person name="van Tonder A."/>
            <person name="Ginger M.L."/>
            <person name="Field M.C."/>
            <person name="Barry J.D."/>
            <person name="Hertz-Fowler C."/>
            <person name="Berriman M."/>
        </authorList>
    </citation>
    <scope>NUCLEOTIDE SEQUENCE</scope>
    <source>
        <strain evidence="4 5">Y486</strain>
    </source>
</reference>
<evidence type="ECO:0000313" key="4">
    <source>
        <dbReference type="EMBL" id="CCD21702.1"/>
    </source>
</evidence>
<keyword evidence="3" id="KW-0732">Signal</keyword>
<evidence type="ECO:0008006" key="6">
    <source>
        <dbReference type="Google" id="ProtNLM"/>
    </source>
</evidence>
<gene>
    <name evidence="4" type="ORF">TvY486_0004310</name>
</gene>
<keyword evidence="2" id="KW-1133">Transmembrane helix</keyword>
<feature type="region of interest" description="Disordered" evidence="1">
    <location>
        <begin position="457"/>
        <end position="476"/>
    </location>
</feature>
<feature type="signal peptide" evidence="3">
    <location>
        <begin position="1"/>
        <end position="20"/>
    </location>
</feature>
<dbReference type="Proteomes" id="UP000009027">
    <property type="component" value="Unassembled WGS sequence"/>
</dbReference>
<evidence type="ECO:0000256" key="2">
    <source>
        <dbReference type="SAM" id="Phobius"/>
    </source>
</evidence>
<name>F9WVU1_TRYVY</name>
<proteinExistence type="predicted"/>
<dbReference type="VEuPathDB" id="TriTrypDB:TvY486_0004310"/>
<keyword evidence="2" id="KW-0472">Membrane</keyword>
<keyword evidence="2" id="KW-0812">Transmembrane</keyword>
<organism evidence="4 5">
    <name type="scientific">Trypanosoma vivax (strain Y486)</name>
    <dbReference type="NCBI Taxonomy" id="1055687"/>
    <lineage>
        <taxon>Eukaryota</taxon>
        <taxon>Discoba</taxon>
        <taxon>Euglenozoa</taxon>
        <taxon>Kinetoplastea</taxon>
        <taxon>Metakinetoplastina</taxon>
        <taxon>Trypanosomatida</taxon>
        <taxon>Trypanosomatidae</taxon>
        <taxon>Trypanosoma</taxon>
        <taxon>Duttonella</taxon>
    </lineage>
</organism>
<protein>
    <recommendedName>
        <fullName evidence="6">65 kDa invariant surface glycoprotein</fullName>
    </recommendedName>
</protein>
<keyword evidence="5" id="KW-1185">Reference proteome</keyword>
<evidence type="ECO:0000256" key="3">
    <source>
        <dbReference type="SAM" id="SignalP"/>
    </source>
</evidence>
<dbReference type="AlphaFoldDB" id="F9WVU1"/>
<feature type="transmembrane region" description="Helical" evidence="2">
    <location>
        <begin position="535"/>
        <end position="558"/>
    </location>
</feature>
<evidence type="ECO:0000313" key="5">
    <source>
        <dbReference type="Proteomes" id="UP000009027"/>
    </source>
</evidence>
<accession>F9WVU1</accession>
<feature type="chain" id="PRO_5003395144" description="65 kDa invariant surface glycoprotein" evidence="3">
    <location>
        <begin position="21"/>
        <end position="571"/>
    </location>
</feature>
<dbReference type="EMBL" id="CAEX01008145">
    <property type="protein sequence ID" value="CCD21702.1"/>
    <property type="molecule type" value="Genomic_DNA"/>
</dbReference>